<dbReference type="EMBL" id="JAHUTI010091429">
    <property type="protein sequence ID" value="MED6262063.1"/>
    <property type="molecule type" value="Genomic_DNA"/>
</dbReference>
<accession>A0ABU7CKA1</accession>
<protein>
    <submittedName>
        <fullName evidence="1">Uncharacterized protein</fullName>
    </submittedName>
</protein>
<evidence type="ECO:0000313" key="1">
    <source>
        <dbReference type="EMBL" id="MED6262063.1"/>
    </source>
</evidence>
<reference evidence="1 2" key="1">
    <citation type="submission" date="2021-07" db="EMBL/GenBank/DDBJ databases">
        <authorList>
            <person name="Palmer J.M."/>
        </authorList>
    </citation>
    <scope>NUCLEOTIDE SEQUENCE [LARGE SCALE GENOMIC DNA]</scope>
    <source>
        <strain evidence="1 2">AT_MEX2019</strain>
        <tissue evidence="1">Muscle</tissue>
    </source>
</reference>
<name>A0ABU7CKA1_9TELE</name>
<organism evidence="1 2">
    <name type="scientific">Ataeniobius toweri</name>
    <dbReference type="NCBI Taxonomy" id="208326"/>
    <lineage>
        <taxon>Eukaryota</taxon>
        <taxon>Metazoa</taxon>
        <taxon>Chordata</taxon>
        <taxon>Craniata</taxon>
        <taxon>Vertebrata</taxon>
        <taxon>Euteleostomi</taxon>
        <taxon>Actinopterygii</taxon>
        <taxon>Neopterygii</taxon>
        <taxon>Teleostei</taxon>
        <taxon>Neoteleostei</taxon>
        <taxon>Acanthomorphata</taxon>
        <taxon>Ovalentaria</taxon>
        <taxon>Atherinomorphae</taxon>
        <taxon>Cyprinodontiformes</taxon>
        <taxon>Goodeidae</taxon>
        <taxon>Ataeniobius</taxon>
    </lineage>
</organism>
<dbReference type="Proteomes" id="UP001345963">
    <property type="component" value="Unassembled WGS sequence"/>
</dbReference>
<comment type="caution">
    <text evidence="1">The sequence shown here is derived from an EMBL/GenBank/DDBJ whole genome shotgun (WGS) entry which is preliminary data.</text>
</comment>
<proteinExistence type="predicted"/>
<sequence>MLRVREHRSSSAPLGEQLVLLISSNKVSCCKFFPDRCGGSSLFALIRLYWISRRNKRVGHDRKTASWLYMRHYGATGEAKCIPLYKTMHLSCILMARFLLVFVFHDGKLIKGLQTGCKKSSKPSGVSHFAASLLILMGCDLSLRLCHVLVLNADIILSVELSLLQQLIDTVRSLTLHAELKEFKQTEAA</sequence>
<keyword evidence="2" id="KW-1185">Reference proteome</keyword>
<gene>
    <name evidence="1" type="ORF">ATANTOWER_013936</name>
</gene>
<evidence type="ECO:0000313" key="2">
    <source>
        <dbReference type="Proteomes" id="UP001345963"/>
    </source>
</evidence>